<organism evidence="2 3">
    <name type="scientific">Streptomyces niveus</name>
    <name type="common">Streptomyces spheroides</name>
    <dbReference type="NCBI Taxonomy" id="193462"/>
    <lineage>
        <taxon>Bacteria</taxon>
        <taxon>Bacillati</taxon>
        <taxon>Actinomycetota</taxon>
        <taxon>Actinomycetes</taxon>
        <taxon>Kitasatosporales</taxon>
        <taxon>Streptomycetaceae</taxon>
        <taxon>Streptomyces</taxon>
    </lineage>
</organism>
<dbReference type="EMBL" id="CP018047">
    <property type="protein sequence ID" value="AQU68329.1"/>
    <property type="molecule type" value="Genomic_DNA"/>
</dbReference>
<name>A0A1U9QW56_STRNV</name>
<dbReference type="Proteomes" id="UP000189677">
    <property type="component" value="Chromosome"/>
</dbReference>
<evidence type="ECO:0000256" key="1">
    <source>
        <dbReference type="SAM" id="SignalP"/>
    </source>
</evidence>
<reference evidence="2 3" key="1">
    <citation type="submission" date="2016-11" db="EMBL/GenBank/DDBJ databases">
        <title>Complete genome sequence of Streptomyces niveus SCSIO 3406.</title>
        <authorList>
            <person name="Zhu Q."/>
            <person name="Cheng W."/>
            <person name="Song Y."/>
            <person name="Li Q."/>
            <person name="Ju J."/>
        </authorList>
    </citation>
    <scope>NUCLEOTIDE SEQUENCE [LARGE SCALE GENOMIC DNA]</scope>
    <source>
        <strain evidence="2 3">SCSIO 3406</strain>
    </source>
</reference>
<evidence type="ECO:0000313" key="2">
    <source>
        <dbReference type="EMBL" id="AQU68329.1"/>
    </source>
</evidence>
<dbReference type="KEGG" id="snw:BBN63_21025"/>
<sequence>MLGVPHCNSKKIMARSRTARTARMARTALALGVCTAALTLSAGTASASAHVAAPSAPDPVTACQSAAVFLPETVAGEALTLCKLVNGWD</sequence>
<proteinExistence type="predicted"/>
<feature type="signal peptide" evidence="1">
    <location>
        <begin position="1"/>
        <end position="47"/>
    </location>
</feature>
<dbReference type="AlphaFoldDB" id="A0A1U9QW56"/>
<accession>A0A1U9QW56</accession>
<feature type="chain" id="PRO_5012685403" evidence="1">
    <location>
        <begin position="48"/>
        <end position="89"/>
    </location>
</feature>
<keyword evidence="1" id="KW-0732">Signal</keyword>
<keyword evidence="3" id="KW-1185">Reference proteome</keyword>
<protein>
    <submittedName>
        <fullName evidence="2">Uncharacterized protein</fullName>
    </submittedName>
</protein>
<gene>
    <name evidence="2" type="ORF">BBN63_21025</name>
</gene>
<evidence type="ECO:0000313" key="3">
    <source>
        <dbReference type="Proteomes" id="UP000189677"/>
    </source>
</evidence>